<reference evidence="3" key="1">
    <citation type="journal article" date="2020" name="mSystems">
        <title>Genome- and Community-Level Interaction Insights into Carbon Utilization and Element Cycling Functions of Hydrothermarchaeota in Hydrothermal Sediment.</title>
        <authorList>
            <person name="Zhou Z."/>
            <person name="Liu Y."/>
            <person name="Xu W."/>
            <person name="Pan J."/>
            <person name="Luo Z.H."/>
            <person name="Li M."/>
        </authorList>
    </citation>
    <scope>NUCLEOTIDE SEQUENCE [LARGE SCALE GENOMIC DNA]</scope>
    <source>
        <strain evidence="3">SpSt-503</strain>
    </source>
</reference>
<sequence length="302" mass="35202">MEFYIERYKNRERLDFECEVITPMFISGADPKEVELRSASIKGALRFWWRALYGRKYQNIDEMKKAEGELFGDTEQKSKIKALIDYTSNPHWIDWVKPLPHKTNTNFTFPAIKPGYQFSVSFITDEDNKNEINNLFILFSILGGLGKRSRRGFGSFIIKSKTNITNIPDYLSQILNVQNENNVINFNNINNLKYPYIERILIGKSFTDYNTLLFTVGRLSHDNDCDFTGYAKKRKIRTHNNGTIEKSKRFASPLYISSYKIKNDYYPIISVLNTAFDPDVVDINRNENKQIDFINSLMQGGR</sequence>
<dbReference type="InterPro" id="IPR007522">
    <property type="entry name" value="CRISPR-assoc_prot_TM1795"/>
</dbReference>
<evidence type="ECO:0000256" key="1">
    <source>
        <dbReference type="ARBA" id="ARBA00023118"/>
    </source>
</evidence>
<name>A0A7C3E297_9SPIR</name>
<dbReference type="EMBL" id="DSVL01000261">
    <property type="protein sequence ID" value="HFH29532.1"/>
    <property type="molecule type" value="Genomic_DNA"/>
</dbReference>
<comment type="caution">
    <text evidence="3">The sequence shown here is derived from an EMBL/GenBank/DDBJ whole genome shotgun (WGS) entry which is preliminary data.</text>
</comment>
<evidence type="ECO:0000259" key="2">
    <source>
        <dbReference type="Pfam" id="PF03787"/>
    </source>
</evidence>
<dbReference type="CDD" id="cd09657">
    <property type="entry name" value="Cmr1_III-B"/>
    <property type="match status" value="1"/>
</dbReference>
<protein>
    <submittedName>
        <fullName evidence="3">Type III-B CRISPR module RAMP protein Cmr1</fullName>
    </submittedName>
</protein>
<dbReference type="NCBIfam" id="TIGR01894">
    <property type="entry name" value="cas_TM1795_cmr1"/>
    <property type="match status" value="1"/>
</dbReference>
<accession>A0A7C3E297</accession>
<dbReference type="GO" id="GO:0051607">
    <property type="term" value="P:defense response to virus"/>
    <property type="evidence" value="ECO:0007669"/>
    <property type="project" value="UniProtKB-KW"/>
</dbReference>
<evidence type="ECO:0000313" key="3">
    <source>
        <dbReference type="EMBL" id="HFH29532.1"/>
    </source>
</evidence>
<proteinExistence type="predicted"/>
<dbReference type="Pfam" id="PF03787">
    <property type="entry name" value="RAMPs"/>
    <property type="match status" value="1"/>
</dbReference>
<dbReference type="InterPro" id="IPR005537">
    <property type="entry name" value="RAMP_III_fam"/>
</dbReference>
<gene>
    <name evidence="3" type="primary">cmr1</name>
    <name evidence="3" type="ORF">ENS59_08475</name>
</gene>
<feature type="domain" description="CRISPR type III-associated protein" evidence="2">
    <location>
        <begin position="18"/>
        <end position="156"/>
    </location>
</feature>
<organism evidence="3">
    <name type="scientific">Gracilinema caldarium</name>
    <dbReference type="NCBI Taxonomy" id="215591"/>
    <lineage>
        <taxon>Bacteria</taxon>
        <taxon>Pseudomonadati</taxon>
        <taxon>Spirochaetota</taxon>
        <taxon>Spirochaetia</taxon>
        <taxon>Spirochaetales</taxon>
        <taxon>Breznakiellaceae</taxon>
        <taxon>Gracilinema</taxon>
    </lineage>
</organism>
<dbReference type="AlphaFoldDB" id="A0A7C3E297"/>
<keyword evidence="1" id="KW-0051">Antiviral defense</keyword>